<sequence length="111" mass="11907">MDGQVAQMSPLDKCFRNSQITLAYHVIIPATPSFYGYALLCTAVRKSSGALPITLKLTVGARSDWDLDVRGAAACDRVSSVTSSRVVKHCEETGVSRVADARRDGTLFEGA</sequence>
<keyword evidence="1" id="KW-0808">Transferase</keyword>
<protein>
    <submittedName>
        <fullName evidence="1">Sialyltransferase-like protein 1</fullName>
    </submittedName>
</protein>
<keyword evidence="2" id="KW-1185">Reference proteome</keyword>
<dbReference type="EMBL" id="JASDAP010000006">
    <property type="protein sequence ID" value="KAK1900840.1"/>
    <property type="molecule type" value="Genomic_DNA"/>
</dbReference>
<reference evidence="1" key="1">
    <citation type="submission" date="2023-04" db="EMBL/GenBank/DDBJ databases">
        <title>Chromosome-level genome of Chaenocephalus aceratus.</title>
        <authorList>
            <person name="Park H."/>
        </authorList>
    </citation>
    <scope>NUCLEOTIDE SEQUENCE</scope>
    <source>
        <strain evidence="1">DE</strain>
        <tissue evidence="1">Muscle</tissue>
    </source>
</reference>
<keyword evidence="1" id="KW-0328">Glycosyltransferase</keyword>
<dbReference type="AlphaFoldDB" id="A0AAD9CEU7"/>
<evidence type="ECO:0000313" key="1">
    <source>
        <dbReference type="EMBL" id="KAK1900840.1"/>
    </source>
</evidence>
<name>A0AAD9CEU7_DISEL</name>
<comment type="caution">
    <text evidence="1">The sequence shown here is derived from an EMBL/GenBank/DDBJ whole genome shotgun (WGS) entry which is preliminary data.</text>
</comment>
<gene>
    <name evidence="1" type="ORF">KUDE01_003814</name>
</gene>
<dbReference type="Proteomes" id="UP001228049">
    <property type="component" value="Unassembled WGS sequence"/>
</dbReference>
<evidence type="ECO:0000313" key="2">
    <source>
        <dbReference type="Proteomes" id="UP001228049"/>
    </source>
</evidence>
<accession>A0AAD9CEU7</accession>
<proteinExistence type="predicted"/>
<dbReference type="GO" id="GO:0016757">
    <property type="term" value="F:glycosyltransferase activity"/>
    <property type="evidence" value="ECO:0007669"/>
    <property type="project" value="UniProtKB-KW"/>
</dbReference>
<organism evidence="1 2">
    <name type="scientific">Dissostichus eleginoides</name>
    <name type="common">Patagonian toothfish</name>
    <name type="synonym">Dissostichus amissus</name>
    <dbReference type="NCBI Taxonomy" id="100907"/>
    <lineage>
        <taxon>Eukaryota</taxon>
        <taxon>Metazoa</taxon>
        <taxon>Chordata</taxon>
        <taxon>Craniata</taxon>
        <taxon>Vertebrata</taxon>
        <taxon>Euteleostomi</taxon>
        <taxon>Actinopterygii</taxon>
        <taxon>Neopterygii</taxon>
        <taxon>Teleostei</taxon>
        <taxon>Neoteleostei</taxon>
        <taxon>Acanthomorphata</taxon>
        <taxon>Eupercaria</taxon>
        <taxon>Perciformes</taxon>
        <taxon>Notothenioidei</taxon>
        <taxon>Nototheniidae</taxon>
        <taxon>Dissostichus</taxon>
    </lineage>
</organism>